<dbReference type="EMBL" id="CP002865">
    <property type="protein sequence ID" value="AEI38235.1"/>
    <property type="molecule type" value="Genomic_DNA"/>
</dbReference>
<accession>F8EUT9</accession>
<feature type="transmembrane region" description="Helical" evidence="1">
    <location>
        <begin position="281"/>
        <end position="299"/>
    </location>
</feature>
<keyword evidence="1" id="KW-1133">Transmembrane helix</keyword>
<name>F8EUT9_ZYMMT</name>
<feature type="transmembrane region" description="Helical" evidence="1">
    <location>
        <begin position="166"/>
        <end position="185"/>
    </location>
</feature>
<dbReference type="eggNOG" id="COG2899">
    <property type="taxonomic scope" value="Bacteria"/>
</dbReference>
<feature type="transmembrane region" description="Helical" evidence="1">
    <location>
        <begin position="120"/>
        <end position="145"/>
    </location>
</feature>
<reference evidence="2 3" key="1">
    <citation type="journal article" date="2011" name="J. Bacteriol.">
        <title>Genome sequence of the ethanol-producing Zymomonas mobilis subsp. pomaceae lectotype strain ATCC 29192.</title>
        <authorList>
            <person name="Kouvelis V.N."/>
            <person name="Davenport K.W."/>
            <person name="Brettin T.S."/>
            <person name="Bruce D."/>
            <person name="Detter C."/>
            <person name="Han C.S."/>
            <person name="Nolan M."/>
            <person name="Tapia R."/>
            <person name="Damoulaki A."/>
            <person name="Kyrpides N.C."/>
            <person name="Typas M.A."/>
            <person name="Pappas K.M."/>
        </authorList>
    </citation>
    <scope>NUCLEOTIDE SEQUENCE [LARGE SCALE GENOMIC DNA]</scope>
    <source>
        <strain evidence="3">ATCC 29192 / DSM 22645 / JCM 10191 / CCUG 17912 / NBRC 13757 / NCIMB 11200 / NRRL B-4491 / Barker I</strain>
    </source>
</reference>
<evidence type="ECO:0008006" key="4">
    <source>
        <dbReference type="Google" id="ProtNLM"/>
    </source>
</evidence>
<feature type="transmembrane region" description="Helical" evidence="1">
    <location>
        <begin position="252"/>
        <end position="274"/>
    </location>
</feature>
<organism evidence="2 3">
    <name type="scientific">Zymomonas mobilis subsp. pomaceae (strain ATCC 29192 / DSM 22645 / JCM 10191 / CCUG 17912 / NBRC 13757 / NCIMB 11200 / NRRL B-4491 / Barker I)</name>
    <dbReference type="NCBI Taxonomy" id="579138"/>
    <lineage>
        <taxon>Bacteria</taxon>
        <taxon>Pseudomonadati</taxon>
        <taxon>Pseudomonadota</taxon>
        <taxon>Alphaproteobacteria</taxon>
        <taxon>Sphingomonadales</taxon>
        <taxon>Zymomonadaceae</taxon>
        <taxon>Zymomonas</taxon>
    </lineage>
</organism>
<dbReference type="NCBIfam" id="NF010619">
    <property type="entry name" value="PRK14013.2-5"/>
    <property type="match status" value="1"/>
</dbReference>
<dbReference type="PANTHER" id="PTHR30238:SF4">
    <property type="entry name" value="SLL1022 PROTEIN"/>
    <property type="match status" value="1"/>
</dbReference>
<dbReference type="Pfam" id="PF04332">
    <property type="entry name" value="DUF475"/>
    <property type="match status" value="1"/>
</dbReference>
<dbReference type="PATRIC" id="fig|579138.3.peg.1426"/>
<evidence type="ECO:0000313" key="3">
    <source>
        <dbReference type="Proteomes" id="UP000000491"/>
    </source>
</evidence>
<feature type="transmembrane region" description="Helical" evidence="1">
    <location>
        <begin position="74"/>
        <end position="100"/>
    </location>
</feature>
<dbReference type="InterPro" id="IPR007427">
    <property type="entry name" value="DUF475"/>
</dbReference>
<gene>
    <name evidence="2" type="ordered locus">Zymop_1345</name>
</gene>
<dbReference type="RefSeq" id="WP_013934624.1">
    <property type="nucleotide sequence ID" value="NC_015709.1"/>
</dbReference>
<feature type="transmembrane region" description="Helical" evidence="1">
    <location>
        <begin position="191"/>
        <end position="208"/>
    </location>
</feature>
<sequence>MLKHFRESFIVTFLGLITAFVFGYYSQAHQISAGLNAAFLAFLLSILETAFSFDNAVVNASVLKTLSPKWQKYFLTWGMLIAVLGMRILFPLLIVSFSAWVNPWEATQIALFNHPLYEQVMIQAQASIAGFGSAFLMLVGLSFFVKGVHEPVWIRWIENPLMKLNHIPFISYWLTIAILGSFIVCFNWDDAYHFGIAALCGMGAYFLLERLEHAIGRPKSGAGLATFIYLEFLDASFSFDGVIGAFAVTNDIVLIAIGLGIGAMFVRSLTVALVQGGHLSQYAYLEAGAFYAIVTLAFITALNVKIEVPEVISGLSGIAFIGSALLYSIFCNHKHQKSPLEH</sequence>
<dbReference type="Proteomes" id="UP000000491">
    <property type="component" value="Chromosome"/>
</dbReference>
<evidence type="ECO:0000256" key="1">
    <source>
        <dbReference type="SAM" id="Phobius"/>
    </source>
</evidence>
<protein>
    <recommendedName>
        <fullName evidence="4">DUF475 domain-containing protein</fullName>
    </recommendedName>
</protein>
<feature type="transmembrane region" description="Helical" evidence="1">
    <location>
        <begin position="31"/>
        <end position="53"/>
    </location>
</feature>
<proteinExistence type="predicted"/>
<keyword evidence="1" id="KW-0472">Membrane</keyword>
<evidence type="ECO:0000313" key="2">
    <source>
        <dbReference type="EMBL" id="AEI38235.1"/>
    </source>
</evidence>
<dbReference type="KEGG" id="zmp:Zymop_1345"/>
<keyword evidence="1" id="KW-0812">Transmembrane</keyword>
<feature type="transmembrane region" description="Helical" evidence="1">
    <location>
        <begin position="311"/>
        <end position="330"/>
    </location>
</feature>
<dbReference type="PANTHER" id="PTHR30238">
    <property type="entry name" value="MEMBRANE BOUND PREDICTED REDOX MODULATOR"/>
    <property type="match status" value="1"/>
</dbReference>
<feature type="transmembrane region" description="Helical" evidence="1">
    <location>
        <begin position="220"/>
        <end position="246"/>
    </location>
</feature>
<dbReference type="AlphaFoldDB" id="F8EUT9"/>
<dbReference type="HOGENOM" id="CLU_034539_1_0_5"/>
<feature type="transmembrane region" description="Helical" evidence="1">
    <location>
        <begin position="7"/>
        <end position="25"/>
    </location>
</feature>